<dbReference type="SUPFAM" id="SSF74653">
    <property type="entry name" value="TolA/TonB C-terminal domain"/>
    <property type="match status" value="1"/>
</dbReference>
<feature type="domain" description="TonB C-terminal" evidence="1">
    <location>
        <begin position="154"/>
        <end position="246"/>
    </location>
</feature>
<dbReference type="PROSITE" id="PS52015">
    <property type="entry name" value="TONB_CTD"/>
    <property type="match status" value="1"/>
</dbReference>
<protein>
    <submittedName>
        <fullName evidence="2">Energy transducer TonB</fullName>
    </submittedName>
</protein>
<name>A0ABS9BTM2_9BACT</name>
<keyword evidence="3" id="KW-1185">Reference proteome</keyword>
<dbReference type="RefSeq" id="WP_234861130.1">
    <property type="nucleotide sequence ID" value="NZ_JAKEVZ010000005.1"/>
</dbReference>
<gene>
    <name evidence="2" type="ORF">L0U89_08430</name>
</gene>
<evidence type="ECO:0000313" key="3">
    <source>
        <dbReference type="Proteomes" id="UP001201449"/>
    </source>
</evidence>
<dbReference type="Pfam" id="PF03544">
    <property type="entry name" value="TonB_C"/>
    <property type="match status" value="1"/>
</dbReference>
<dbReference type="EMBL" id="JAKEVZ010000005">
    <property type="protein sequence ID" value="MCF1751094.1"/>
    <property type="molecule type" value="Genomic_DNA"/>
</dbReference>
<evidence type="ECO:0000313" key="2">
    <source>
        <dbReference type="EMBL" id="MCF1751094.1"/>
    </source>
</evidence>
<reference evidence="2 3" key="1">
    <citation type="submission" date="2022-01" db="EMBL/GenBank/DDBJ databases">
        <title>Mariniradius saccharolyticus sp. nov., isolated from sediment of a river.</title>
        <authorList>
            <person name="Liu H."/>
        </authorList>
    </citation>
    <scope>NUCLEOTIDE SEQUENCE [LARGE SCALE GENOMIC DNA]</scope>
    <source>
        <strain evidence="2 3">RY-2</strain>
    </source>
</reference>
<sequence length="246" mass="28599">MVRLLFVFAVFLLVQSPLFGQETVRYLDRLFFEIEPNRIAAREYFQVEKKLDNKTRTKTYTVDSVLVEDLTEVFDANRNMLFYTRLVYQRDGKLKSKCDFDGRTRLKEWKYFYDDGRIRTSQTTQHVEVIETVSYDENGKVLSGMLDCIATPKGGNEGWYEYLKANMKYPFAARQRNEEGIVYLRVYVNAAGKLTNAIPFGGEEISETLIDEAVRAVFGYKELWNPAKFNGVAEGSTFNLPIRFKL</sequence>
<organism evidence="2 3">
    <name type="scientific">Mariniradius sediminis</name>
    <dbReference type="NCBI Taxonomy" id="2909237"/>
    <lineage>
        <taxon>Bacteria</taxon>
        <taxon>Pseudomonadati</taxon>
        <taxon>Bacteroidota</taxon>
        <taxon>Cytophagia</taxon>
        <taxon>Cytophagales</taxon>
        <taxon>Cyclobacteriaceae</taxon>
        <taxon>Mariniradius</taxon>
    </lineage>
</organism>
<dbReference type="Gene3D" id="3.90.930.1">
    <property type="match status" value="1"/>
</dbReference>
<comment type="caution">
    <text evidence="2">The sequence shown here is derived from an EMBL/GenBank/DDBJ whole genome shotgun (WGS) entry which is preliminary data.</text>
</comment>
<accession>A0ABS9BTM2</accession>
<dbReference type="Gene3D" id="3.30.2420.10">
    <property type="entry name" value="TonB"/>
    <property type="match status" value="1"/>
</dbReference>
<evidence type="ECO:0000259" key="1">
    <source>
        <dbReference type="PROSITE" id="PS52015"/>
    </source>
</evidence>
<proteinExistence type="predicted"/>
<dbReference type="Proteomes" id="UP001201449">
    <property type="component" value="Unassembled WGS sequence"/>
</dbReference>
<dbReference type="InterPro" id="IPR037682">
    <property type="entry name" value="TonB_C"/>
</dbReference>